<proteinExistence type="inferred from homology"/>
<keyword evidence="7" id="KW-1185">Reference proteome</keyword>
<protein>
    <recommendedName>
        <fullName evidence="8">LD-carboxypeptidase</fullName>
    </recommendedName>
</protein>
<feature type="active site" description="Charge relay system" evidence="3">
    <location>
        <position position="244"/>
    </location>
</feature>
<dbReference type="EMBL" id="AGEF01000009">
    <property type="protein sequence ID" value="EHR33007.1"/>
    <property type="molecule type" value="Genomic_DNA"/>
</dbReference>
<gene>
    <name evidence="6" type="ORF">HMPREF9703_01123</name>
</gene>
<dbReference type="AlphaFoldDB" id="H3NEZ2"/>
<dbReference type="InterPro" id="IPR027461">
    <property type="entry name" value="Carboxypeptidase_A_C_sf"/>
</dbReference>
<dbReference type="InterPro" id="IPR029062">
    <property type="entry name" value="Class_I_gatase-like"/>
</dbReference>
<evidence type="ECO:0000256" key="3">
    <source>
        <dbReference type="PIRSR" id="PIRSR028757-1"/>
    </source>
</evidence>
<dbReference type="InterPro" id="IPR027478">
    <property type="entry name" value="LdcA_N"/>
</dbReference>
<comment type="caution">
    <text evidence="6">The sequence shown here is derived from an EMBL/GenBank/DDBJ whole genome shotgun (WGS) entry which is preliminary data.</text>
</comment>
<dbReference type="PANTHER" id="PTHR30237:SF4">
    <property type="entry name" value="LD-CARBOXYPEPTIDASE C-TERMINAL DOMAIN-CONTAINING PROTEIN"/>
    <property type="match status" value="1"/>
</dbReference>
<sequence>MNLRLPPKLHPGDTVAIVSLSAGTAGDAHFKWRTEQGIQRLEDNFDLRVKVMNHALSGSDYLYQHPEKRAENLMMALKDPKVKGIISCIGGIETVRLLPHIDFNVIREHPTLFCGYSDTTTNHLMFYKAGVSSHYGPALLTDFAENIAMDDYTVDHIQRAWFSAEPIGEIRASKHLRKFGLLWDEENREIMREYRVNPGYQSLGAETVATGHLLGGCVETLASLRGTSLFPTVDQFQGAILFLETSENYMKPARLEDELRTYGMMGILEVIHGIIVGRPQDGIYYEEYQKVYPKVMKEFGREDLPILYNMNFGHNEPKCILPYGMQAQLNTITNQFKILDSGVTCRDKYRMN</sequence>
<reference evidence="6 7" key="1">
    <citation type="submission" date="2012-01" db="EMBL/GenBank/DDBJ databases">
        <title>The Genome Sequence of Dolosigranulum pigrum ATCC 51524.</title>
        <authorList>
            <consortium name="The Broad Institute Genome Sequencing Platform"/>
            <person name="Earl A."/>
            <person name="Ward D."/>
            <person name="Feldgarden M."/>
            <person name="Gevers D."/>
            <person name="Huys G."/>
            <person name="Young S.K."/>
            <person name="Zeng Q."/>
            <person name="Gargeya S."/>
            <person name="Fitzgerald M."/>
            <person name="Haas B."/>
            <person name="Abouelleil A."/>
            <person name="Alvarado L."/>
            <person name="Arachchi H.M."/>
            <person name="Berlin A."/>
            <person name="Chapman S.B."/>
            <person name="Gearin G."/>
            <person name="Goldberg J."/>
            <person name="Griggs A."/>
            <person name="Gujja S."/>
            <person name="Hansen M."/>
            <person name="Heiman D."/>
            <person name="Howarth C."/>
            <person name="Larimer J."/>
            <person name="Lui A."/>
            <person name="MacDonald P.J.P."/>
            <person name="McCowen C."/>
            <person name="Montmayeur A."/>
            <person name="Murphy C."/>
            <person name="Neiman D."/>
            <person name="Pearson M."/>
            <person name="Priest M."/>
            <person name="Roberts A."/>
            <person name="Saif S."/>
            <person name="Shea T."/>
            <person name="Sisk P."/>
            <person name="Stolte C."/>
            <person name="Sykes S."/>
            <person name="Wortman J."/>
            <person name="Nusbaum C."/>
            <person name="Birren B."/>
        </authorList>
    </citation>
    <scope>NUCLEOTIDE SEQUENCE [LARGE SCALE GENOMIC DNA]</scope>
    <source>
        <strain evidence="6 7">ATCC 51524</strain>
    </source>
</reference>
<evidence type="ECO:0008006" key="8">
    <source>
        <dbReference type="Google" id="ProtNLM"/>
    </source>
</evidence>
<dbReference type="InterPro" id="IPR040921">
    <property type="entry name" value="Peptidase_S66C"/>
</dbReference>
<evidence type="ECO:0000313" key="6">
    <source>
        <dbReference type="EMBL" id="EHR33007.1"/>
    </source>
</evidence>
<dbReference type="SUPFAM" id="SSF141986">
    <property type="entry name" value="LD-carboxypeptidase A C-terminal domain-like"/>
    <property type="match status" value="1"/>
</dbReference>
<dbReference type="GeneID" id="42694559"/>
<evidence type="ECO:0000256" key="1">
    <source>
        <dbReference type="ARBA" id="ARBA00010233"/>
    </source>
</evidence>
<organism evidence="6 7">
    <name type="scientific">Dolosigranulum pigrum ATCC 51524</name>
    <dbReference type="NCBI Taxonomy" id="883103"/>
    <lineage>
        <taxon>Bacteria</taxon>
        <taxon>Bacillati</taxon>
        <taxon>Bacillota</taxon>
        <taxon>Bacilli</taxon>
        <taxon>Lactobacillales</taxon>
        <taxon>Carnobacteriaceae</taxon>
        <taxon>Dolosigranulum</taxon>
    </lineage>
</organism>
<feature type="domain" description="LD-carboxypeptidase C-terminal" evidence="5">
    <location>
        <begin position="210"/>
        <end position="329"/>
    </location>
</feature>
<evidence type="ECO:0000259" key="5">
    <source>
        <dbReference type="Pfam" id="PF17676"/>
    </source>
</evidence>
<dbReference type="PANTHER" id="PTHR30237">
    <property type="entry name" value="MURAMOYLTETRAPEPTIDE CARBOXYPEPTIDASE"/>
    <property type="match status" value="1"/>
</dbReference>
<dbReference type="Pfam" id="PF17676">
    <property type="entry name" value="Peptidase_S66C"/>
    <property type="match status" value="1"/>
</dbReference>
<feature type="active site" description="Charge relay system" evidence="3">
    <location>
        <position position="314"/>
    </location>
</feature>
<dbReference type="InterPro" id="IPR040449">
    <property type="entry name" value="Peptidase_S66_N"/>
</dbReference>
<evidence type="ECO:0000259" key="4">
    <source>
        <dbReference type="Pfam" id="PF02016"/>
    </source>
</evidence>
<accession>H3NEZ2</accession>
<dbReference type="Proteomes" id="UP000003599">
    <property type="component" value="Unassembled WGS sequence"/>
</dbReference>
<dbReference type="InterPro" id="IPR003507">
    <property type="entry name" value="S66_fam"/>
</dbReference>
<dbReference type="Pfam" id="PF02016">
    <property type="entry name" value="Peptidase_S66"/>
    <property type="match status" value="1"/>
</dbReference>
<dbReference type="Gene3D" id="3.50.30.60">
    <property type="entry name" value="LD-carboxypeptidase A C-terminal domain-like"/>
    <property type="match status" value="1"/>
</dbReference>
<evidence type="ECO:0000313" key="7">
    <source>
        <dbReference type="Proteomes" id="UP000003599"/>
    </source>
</evidence>
<keyword evidence="2" id="KW-0378">Hydrolase</keyword>
<comment type="similarity">
    <text evidence="1">Belongs to the peptidase S66 family.</text>
</comment>
<feature type="domain" description="LD-carboxypeptidase N-terminal" evidence="4">
    <location>
        <begin position="15"/>
        <end position="136"/>
    </location>
</feature>
<dbReference type="CDD" id="cd07062">
    <property type="entry name" value="Peptidase_S66_mccF_like"/>
    <property type="match status" value="1"/>
</dbReference>
<evidence type="ECO:0000256" key="2">
    <source>
        <dbReference type="ARBA" id="ARBA00022801"/>
    </source>
</evidence>
<dbReference type="HOGENOM" id="CLU_034346_1_0_9"/>
<dbReference type="GO" id="GO:0016787">
    <property type="term" value="F:hydrolase activity"/>
    <property type="evidence" value="ECO:0007669"/>
    <property type="project" value="UniProtKB-KW"/>
</dbReference>
<name>H3NEZ2_9LACT</name>
<feature type="active site" description="Nucleophile" evidence="3">
    <location>
        <position position="117"/>
    </location>
</feature>
<dbReference type="RefSeq" id="WP_004636295.1">
    <property type="nucleotide sequence ID" value="NZ_JH601103.1"/>
</dbReference>
<dbReference type="eggNOG" id="COG1619">
    <property type="taxonomic scope" value="Bacteria"/>
</dbReference>
<dbReference type="SUPFAM" id="SSF52317">
    <property type="entry name" value="Class I glutamine amidotransferase-like"/>
    <property type="match status" value="1"/>
</dbReference>
<dbReference type="PATRIC" id="fig|883103.3.peg.1093"/>
<dbReference type="Gene3D" id="3.40.50.10740">
    <property type="entry name" value="Class I glutamine amidotransferase-like"/>
    <property type="match status" value="1"/>
</dbReference>
<dbReference type="PIRSF" id="PIRSF028757">
    <property type="entry name" value="LD-carboxypeptidase"/>
    <property type="match status" value="1"/>
</dbReference>